<dbReference type="GO" id="GO:0022857">
    <property type="term" value="F:transmembrane transporter activity"/>
    <property type="evidence" value="ECO:0007669"/>
    <property type="project" value="InterPro"/>
</dbReference>
<evidence type="ECO:0000256" key="6">
    <source>
        <dbReference type="ARBA" id="ARBA00022989"/>
    </source>
</evidence>
<keyword evidence="6 8" id="KW-1133">Transmembrane helix</keyword>
<evidence type="ECO:0000256" key="7">
    <source>
        <dbReference type="ARBA" id="ARBA00023136"/>
    </source>
</evidence>
<feature type="domain" description="Major facilitator superfamily (MFS) profile" evidence="9">
    <location>
        <begin position="19"/>
        <end position="463"/>
    </location>
</feature>
<reference evidence="10" key="1">
    <citation type="submission" date="2014-11" db="EMBL/GenBank/DDBJ databases">
        <authorList>
            <person name="Geib S."/>
        </authorList>
    </citation>
    <scope>NUCLEOTIDE SEQUENCE</scope>
</reference>
<feature type="transmembrane region" description="Helical" evidence="8">
    <location>
        <begin position="59"/>
        <end position="82"/>
    </location>
</feature>
<dbReference type="Gene3D" id="1.20.1250.20">
    <property type="entry name" value="MFS general substrate transporter like domains"/>
    <property type="match status" value="1"/>
</dbReference>
<keyword evidence="3" id="KW-1003">Cell membrane</keyword>
<gene>
    <name evidence="10" type="primary">Tret1_17</name>
    <name evidence="10" type="ORF">g.39447</name>
</gene>
<feature type="transmembrane region" description="Helical" evidence="8">
    <location>
        <begin position="369"/>
        <end position="398"/>
    </location>
</feature>
<evidence type="ECO:0000256" key="3">
    <source>
        <dbReference type="ARBA" id="ARBA00022475"/>
    </source>
</evidence>
<feature type="transmembrane region" description="Helical" evidence="8">
    <location>
        <begin position="273"/>
        <end position="297"/>
    </location>
</feature>
<feature type="transmembrane region" description="Helical" evidence="8">
    <location>
        <begin position="114"/>
        <end position="136"/>
    </location>
</feature>
<evidence type="ECO:0000313" key="10">
    <source>
        <dbReference type="EMBL" id="JAD06948.1"/>
    </source>
</evidence>
<keyword evidence="5 8" id="KW-0812">Transmembrane</keyword>
<feature type="transmembrane region" description="Helical" evidence="8">
    <location>
        <begin position="309"/>
        <end position="331"/>
    </location>
</feature>
<dbReference type="Pfam" id="PF00083">
    <property type="entry name" value="Sugar_tr"/>
    <property type="match status" value="1"/>
</dbReference>
<reference evidence="10" key="2">
    <citation type="journal article" date="2015" name="Gigascience">
        <title>Reconstructing a comprehensive transcriptome assembly of a white-pupal translocated strain of the pest fruit fly Bactrocera cucurbitae.</title>
        <authorList>
            <person name="Sim S.B."/>
            <person name="Calla B."/>
            <person name="Hall B."/>
            <person name="DeRego T."/>
            <person name="Geib S.M."/>
        </authorList>
    </citation>
    <scope>NUCLEOTIDE SEQUENCE</scope>
</reference>
<sequence length="470" mass="52581">MLPPKTPLLRKRYRMQILMALTYHIMNFAHGLGIGWVSPTVEIIQSPDTPLSFPVTVDQVSWIGSLFGFGFLSGNILFGLTINRFSRKLNMYLLAFPHMLFWILNYFVQSVEYLYAGRFFAGVTSGGLFVVAPIFLSEIVDKEIRGALMSMGMMFLSCGVLIGFILPTKIDYYLTPCIALALPILYVVVVCFFPETPQSLLRSGQLAEAEAAFNFYKGVDYEKKPRTSISVDESKTSTEGQSEFEDLKTIILTGDANVPVKLHDFFERSALKAFAHTFVLCILYQWSGSFAFLNYMTSIFAASSSTMDPYLSTTIVGVSHICGTLFATLFVERFGRRVLLFCSTTAMIIGMFGFGAFEQFAGAHTKDQYATWVPFAFMLVVVFTSASGLFGNFFTMVVEILPVKIRAEALSISMCFVSLLVFVILKIYPYFLFELGIPATMYTCGAISIVTTIYLYIFMPETKGKSMDKN</sequence>
<dbReference type="GO" id="GO:0005886">
    <property type="term" value="C:plasma membrane"/>
    <property type="evidence" value="ECO:0007669"/>
    <property type="project" value="UniProtKB-SubCell"/>
</dbReference>
<accession>A0A0A1X8F2</accession>
<evidence type="ECO:0000259" key="9">
    <source>
        <dbReference type="PROSITE" id="PS50850"/>
    </source>
</evidence>
<evidence type="ECO:0000256" key="5">
    <source>
        <dbReference type="ARBA" id="ARBA00022692"/>
    </source>
</evidence>
<dbReference type="InterPro" id="IPR036259">
    <property type="entry name" value="MFS_trans_sf"/>
</dbReference>
<keyword evidence="4" id="KW-0762">Sugar transport</keyword>
<dbReference type="PROSITE" id="PS00217">
    <property type="entry name" value="SUGAR_TRANSPORT_2"/>
    <property type="match status" value="1"/>
</dbReference>
<dbReference type="InterPro" id="IPR005828">
    <property type="entry name" value="MFS_sugar_transport-like"/>
</dbReference>
<evidence type="ECO:0000256" key="2">
    <source>
        <dbReference type="ARBA" id="ARBA00022448"/>
    </source>
</evidence>
<feature type="transmembrane region" description="Helical" evidence="8">
    <location>
        <begin position="410"/>
        <end position="433"/>
    </location>
</feature>
<evidence type="ECO:0000256" key="8">
    <source>
        <dbReference type="SAM" id="Phobius"/>
    </source>
</evidence>
<feature type="transmembrane region" description="Helical" evidence="8">
    <location>
        <begin position="89"/>
        <end position="108"/>
    </location>
</feature>
<organism evidence="10">
    <name type="scientific">Zeugodacus cucurbitae</name>
    <name type="common">Melon fruit fly</name>
    <name type="synonym">Bactrocera cucurbitae</name>
    <dbReference type="NCBI Taxonomy" id="28588"/>
    <lineage>
        <taxon>Eukaryota</taxon>
        <taxon>Metazoa</taxon>
        <taxon>Ecdysozoa</taxon>
        <taxon>Arthropoda</taxon>
        <taxon>Hexapoda</taxon>
        <taxon>Insecta</taxon>
        <taxon>Pterygota</taxon>
        <taxon>Neoptera</taxon>
        <taxon>Endopterygota</taxon>
        <taxon>Diptera</taxon>
        <taxon>Brachycera</taxon>
        <taxon>Muscomorpha</taxon>
        <taxon>Tephritoidea</taxon>
        <taxon>Tephritidae</taxon>
        <taxon>Zeugodacus</taxon>
        <taxon>Zeugodacus</taxon>
    </lineage>
</organism>
<proteinExistence type="predicted"/>
<dbReference type="FunFam" id="1.20.1250.20:FF:000218">
    <property type="entry name" value="facilitated trehalose transporter Tret1"/>
    <property type="match status" value="1"/>
</dbReference>
<feature type="transmembrane region" description="Helical" evidence="8">
    <location>
        <begin position="172"/>
        <end position="193"/>
    </location>
</feature>
<protein>
    <submittedName>
        <fullName evidence="10">Facilitated trehalose transporter Tret1</fullName>
    </submittedName>
</protein>
<evidence type="ECO:0000256" key="4">
    <source>
        <dbReference type="ARBA" id="ARBA00022597"/>
    </source>
</evidence>
<feature type="transmembrane region" description="Helical" evidence="8">
    <location>
        <begin position="21"/>
        <end position="39"/>
    </location>
</feature>
<feature type="transmembrane region" description="Helical" evidence="8">
    <location>
        <begin position="148"/>
        <end position="166"/>
    </location>
</feature>
<dbReference type="AlphaFoldDB" id="A0A0A1X8F2"/>
<dbReference type="InterPro" id="IPR050549">
    <property type="entry name" value="MFS_Trehalose_Transporter"/>
</dbReference>
<name>A0A0A1X8F2_ZEUCU</name>
<evidence type="ECO:0000256" key="1">
    <source>
        <dbReference type="ARBA" id="ARBA00004651"/>
    </source>
</evidence>
<comment type="subcellular location">
    <subcellularLocation>
        <location evidence="1">Cell membrane</location>
        <topology evidence="1">Multi-pass membrane protein</topology>
    </subcellularLocation>
</comment>
<dbReference type="SUPFAM" id="SSF103473">
    <property type="entry name" value="MFS general substrate transporter"/>
    <property type="match status" value="1"/>
</dbReference>
<dbReference type="PANTHER" id="PTHR48021:SF33">
    <property type="entry name" value="AT22075P-RELATED"/>
    <property type="match status" value="1"/>
</dbReference>
<dbReference type="PANTHER" id="PTHR48021">
    <property type="match status" value="1"/>
</dbReference>
<keyword evidence="2" id="KW-0813">Transport</keyword>
<dbReference type="InterPro" id="IPR005829">
    <property type="entry name" value="Sugar_transporter_CS"/>
</dbReference>
<dbReference type="InterPro" id="IPR020846">
    <property type="entry name" value="MFS_dom"/>
</dbReference>
<feature type="transmembrane region" description="Helical" evidence="8">
    <location>
        <begin position="439"/>
        <end position="459"/>
    </location>
</feature>
<feature type="transmembrane region" description="Helical" evidence="8">
    <location>
        <begin position="338"/>
        <end position="357"/>
    </location>
</feature>
<dbReference type="PROSITE" id="PS50850">
    <property type="entry name" value="MFS"/>
    <property type="match status" value="1"/>
</dbReference>
<dbReference type="EMBL" id="GBXI01007344">
    <property type="protein sequence ID" value="JAD06948.1"/>
    <property type="molecule type" value="Transcribed_RNA"/>
</dbReference>
<keyword evidence="7 8" id="KW-0472">Membrane</keyword>